<dbReference type="PANTHER" id="PTHR42770">
    <property type="entry name" value="AMINO ACID TRANSPORTER-RELATED"/>
    <property type="match status" value="1"/>
</dbReference>
<keyword evidence="4 6" id="KW-1133">Transmembrane helix</keyword>
<proteinExistence type="predicted"/>
<feature type="transmembrane region" description="Helical" evidence="6">
    <location>
        <begin position="452"/>
        <end position="471"/>
    </location>
</feature>
<evidence type="ECO:0000256" key="5">
    <source>
        <dbReference type="ARBA" id="ARBA00023136"/>
    </source>
</evidence>
<feature type="transmembrane region" description="Helical" evidence="6">
    <location>
        <begin position="81"/>
        <end position="101"/>
    </location>
</feature>
<feature type="transmembrane region" description="Helical" evidence="6">
    <location>
        <begin position="383"/>
        <end position="402"/>
    </location>
</feature>
<sequence length="490" mass="51668">MTAPSPTYRLDKSLGLFAIVASAVTQEYGAGINFIVPQSIGVYPGIANLVPLAMFATGMVIFLKVFLYARFSEAMPRAGSSYVWTVRALNLPFGFILHFVWWASITAAMGFIAFAFGTFLGNALIAAGIAGGHAILTPPGHLIAGLAALWIIYAIHVAGIRDYGRLVTILLILVALTAIAVCVIGFATSPAAFVRAASARTGLTLAPPAHPAPFDLHAFLAVCTLFIFAYGGLSGAPALSGEARDAAHTMPRGILFAWITSVVLFTLVSAALLHAAPWWAAAALIAQKHAALVTAPGILGLAAPHAVAAIIGLVIALIVGKTLAPQMVVTSRMVFAWAEDGLLPPVFAETSHRRAPVAALTLTVVLASLFLIQATYIGWAFGVVARSITILLVWLAVAIAALNLRLNPRLRSSPWSEPFRRSLFTIPIALLSIVVTIAFIRSVIILPHTPFYVQPLFQGGVMALIGAALYLRARAIHPDLAATTATLPLE</sequence>
<dbReference type="PANTHER" id="PTHR42770:SF7">
    <property type="entry name" value="MEMBRANE PROTEIN"/>
    <property type="match status" value="1"/>
</dbReference>
<accession>A0AAW9DWU7</accession>
<dbReference type="RefSeq" id="WP_319615586.1">
    <property type="nucleotide sequence ID" value="NZ_JAWXYB010000018.1"/>
</dbReference>
<feature type="transmembrane region" description="Helical" evidence="6">
    <location>
        <begin position="253"/>
        <end position="273"/>
    </location>
</feature>
<dbReference type="Proteomes" id="UP001279553">
    <property type="component" value="Unassembled WGS sequence"/>
</dbReference>
<keyword evidence="3 6" id="KW-0812">Transmembrane</keyword>
<feature type="transmembrane region" description="Helical" evidence="6">
    <location>
        <begin position="142"/>
        <end position="160"/>
    </location>
</feature>
<keyword evidence="2" id="KW-1003">Cell membrane</keyword>
<feature type="transmembrane region" description="Helical" evidence="6">
    <location>
        <begin position="166"/>
        <end position="193"/>
    </location>
</feature>
<feature type="transmembrane region" description="Helical" evidence="6">
    <location>
        <begin position="214"/>
        <end position="233"/>
    </location>
</feature>
<feature type="transmembrane region" description="Helical" evidence="6">
    <location>
        <begin position="45"/>
        <end position="69"/>
    </location>
</feature>
<dbReference type="EMBL" id="JAWXYB010000018">
    <property type="protein sequence ID" value="MDX5932733.1"/>
    <property type="molecule type" value="Genomic_DNA"/>
</dbReference>
<comment type="subcellular location">
    <subcellularLocation>
        <location evidence="1">Cell membrane</location>
        <topology evidence="1">Multi-pass membrane protein</topology>
    </subcellularLocation>
</comment>
<dbReference type="Pfam" id="PF13520">
    <property type="entry name" value="AA_permease_2"/>
    <property type="match status" value="1"/>
</dbReference>
<gene>
    <name evidence="7" type="ORF">SIL87_18430</name>
</gene>
<name>A0AAW9DWU7_ACIAO</name>
<evidence type="ECO:0000256" key="1">
    <source>
        <dbReference type="ARBA" id="ARBA00004651"/>
    </source>
</evidence>
<reference evidence="7 8" key="1">
    <citation type="submission" date="2023-11" db="EMBL/GenBank/DDBJ databases">
        <title>MicrobeMod: A computational toolkit for identifying prokaryotic methylation and restriction-modification with nanopore sequencing.</title>
        <authorList>
            <person name="Crits-Christoph A."/>
            <person name="Kang S.C."/>
            <person name="Lee H."/>
            <person name="Ostrov N."/>
        </authorList>
    </citation>
    <scope>NUCLEOTIDE SEQUENCE [LARGE SCALE GENOMIC DNA]</scope>
    <source>
        <strain evidence="7 8">DSMZ 700</strain>
    </source>
</reference>
<dbReference type="PIRSF" id="PIRSF006060">
    <property type="entry name" value="AA_transporter"/>
    <property type="match status" value="1"/>
</dbReference>
<dbReference type="InterPro" id="IPR002293">
    <property type="entry name" value="AA/rel_permease1"/>
</dbReference>
<feature type="transmembrane region" description="Helical" evidence="6">
    <location>
        <begin position="357"/>
        <end position="377"/>
    </location>
</feature>
<feature type="transmembrane region" description="Helical" evidence="6">
    <location>
        <begin position="107"/>
        <end position="130"/>
    </location>
</feature>
<feature type="transmembrane region" description="Helical" evidence="6">
    <location>
        <begin position="305"/>
        <end position="324"/>
    </location>
</feature>
<evidence type="ECO:0000256" key="6">
    <source>
        <dbReference type="SAM" id="Phobius"/>
    </source>
</evidence>
<dbReference type="GO" id="GO:0022857">
    <property type="term" value="F:transmembrane transporter activity"/>
    <property type="evidence" value="ECO:0007669"/>
    <property type="project" value="InterPro"/>
</dbReference>
<organism evidence="7 8">
    <name type="scientific">Acidiphilium acidophilum</name>
    <name type="common">Thiobacillus acidophilus</name>
    <dbReference type="NCBI Taxonomy" id="76588"/>
    <lineage>
        <taxon>Bacteria</taxon>
        <taxon>Pseudomonadati</taxon>
        <taxon>Pseudomonadota</taxon>
        <taxon>Alphaproteobacteria</taxon>
        <taxon>Acetobacterales</taxon>
        <taxon>Acidocellaceae</taxon>
        <taxon>Acidiphilium</taxon>
    </lineage>
</organism>
<dbReference type="Gene3D" id="1.20.1740.10">
    <property type="entry name" value="Amino acid/polyamine transporter I"/>
    <property type="match status" value="1"/>
</dbReference>
<evidence type="ECO:0000313" key="7">
    <source>
        <dbReference type="EMBL" id="MDX5932733.1"/>
    </source>
</evidence>
<evidence type="ECO:0000256" key="3">
    <source>
        <dbReference type="ARBA" id="ARBA00022692"/>
    </source>
</evidence>
<dbReference type="GO" id="GO:0005886">
    <property type="term" value="C:plasma membrane"/>
    <property type="evidence" value="ECO:0007669"/>
    <property type="project" value="UniProtKB-SubCell"/>
</dbReference>
<evidence type="ECO:0000313" key="8">
    <source>
        <dbReference type="Proteomes" id="UP001279553"/>
    </source>
</evidence>
<evidence type="ECO:0000256" key="2">
    <source>
        <dbReference type="ARBA" id="ARBA00022475"/>
    </source>
</evidence>
<evidence type="ECO:0000256" key="4">
    <source>
        <dbReference type="ARBA" id="ARBA00022989"/>
    </source>
</evidence>
<feature type="transmembrane region" description="Helical" evidence="6">
    <location>
        <begin position="423"/>
        <end position="446"/>
    </location>
</feature>
<protein>
    <submittedName>
        <fullName evidence="7">APC family permease</fullName>
    </submittedName>
</protein>
<comment type="caution">
    <text evidence="7">The sequence shown here is derived from an EMBL/GenBank/DDBJ whole genome shotgun (WGS) entry which is preliminary data.</text>
</comment>
<keyword evidence="8" id="KW-1185">Reference proteome</keyword>
<dbReference type="InterPro" id="IPR050367">
    <property type="entry name" value="APC_superfamily"/>
</dbReference>
<keyword evidence="5 6" id="KW-0472">Membrane</keyword>
<dbReference type="AlphaFoldDB" id="A0AAW9DWU7"/>